<dbReference type="PANTHER" id="PTHR12586:SF1">
    <property type="entry name" value="CDP-DIACYLGLYCEROL--GLYCEROL-3-PHOSPHATE 3-PHOSPHATIDYLTRANSFERASE, MITOCHONDRIAL"/>
    <property type="match status" value="1"/>
</dbReference>
<dbReference type="EC" id="2.7.8.5" evidence="11"/>
<dbReference type="GO" id="GO:0008444">
    <property type="term" value="F:CDP-diacylglycerol-glycerol-3-phosphate 3-phosphatidyltransferase activity"/>
    <property type="evidence" value="ECO:0007669"/>
    <property type="project" value="UniProtKB-EC"/>
</dbReference>
<evidence type="ECO:0000256" key="6">
    <source>
        <dbReference type="ARBA" id="ARBA00022737"/>
    </source>
</evidence>
<evidence type="ECO:0000313" key="14">
    <source>
        <dbReference type="Proteomes" id="UP000274131"/>
    </source>
</evidence>
<dbReference type="SUPFAM" id="SSF56024">
    <property type="entry name" value="Phospholipase D/nuclease"/>
    <property type="match status" value="2"/>
</dbReference>
<dbReference type="GO" id="GO:0005739">
    <property type="term" value="C:mitochondrion"/>
    <property type="evidence" value="ECO:0007669"/>
    <property type="project" value="UniProtKB-SubCell"/>
</dbReference>
<dbReference type="Pfam" id="PF00614">
    <property type="entry name" value="PLDc"/>
    <property type="match status" value="1"/>
</dbReference>
<proteinExistence type="inferred from homology"/>
<evidence type="ECO:0000313" key="13">
    <source>
        <dbReference type="EMBL" id="VDD86195.1"/>
    </source>
</evidence>
<keyword evidence="14" id="KW-1185">Reference proteome</keyword>
<comment type="subcellular location">
    <subcellularLocation>
        <location evidence="11">Mitochondrion</location>
    </subcellularLocation>
</comment>
<evidence type="ECO:0000256" key="5">
    <source>
        <dbReference type="ARBA" id="ARBA00022679"/>
    </source>
</evidence>
<dbReference type="WBParaSite" id="EVEC_0000163001-mRNA-1">
    <property type="protein sequence ID" value="EVEC_0000163001-mRNA-1"/>
    <property type="gene ID" value="EVEC_0000163001"/>
</dbReference>
<evidence type="ECO:0000256" key="11">
    <source>
        <dbReference type="RuleBase" id="RU365024"/>
    </source>
</evidence>
<evidence type="ECO:0000256" key="8">
    <source>
        <dbReference type="ARBA" id="ARBA00023209"/>
    </source>
</evidence>
<gene>
    <name evidence="13" type="ORF">EVEC_LOCUS1338</name>
</gene>
<reference evidence="13 14" key="2">
    <citation type="submission" date="2018-10" db="EMBL/GenBank/DDBJ databases">
        <authorList>
            <consortium name="Pathogen Informatics"/>
        </authorList>
    </citation>
    <scope>NUCLEOTIDE SEQUENCE [LARGE SCALE GENOMIC DNA]</scope>
</reference>
<dbReference type="AlphaFoldDB" id="A0A0N4UVY8"/>
<protein>
    <recommendedName>
        <fullName evidence="11">CDP-diacylglycerol--glycerol-3-phosphate 3-phosphatidyltransferase</fullName>
        <ecNumber evidence="11">2.7.8.5</ecNumber>
    </recommendedName>
</protein>
<sequence>MTYGTFVEELFACLFIRNLKTSDRSLEFRQLRASLVKRMHEILASLSSRGSVVISPDSVHIIGTPQEFYEQLMINELSGALKRQEGLEVTVLIDYFRGTRGGIKSSLNLLKRLLPRASIYLFHTPMLRGWLRKLLPERSNEIIGLQHMKLYIFDDSVIISGANLSETYFTNRQDRYILFEHCKELADFLEKLIQIISSCSFQLKPDGNLALHDNCTVHPAEGSAIKYWEMAHNRLFQHLNSLPVEENINFDSECTRVYPLLQMGVFGINQEHDFLIHLFSLKDCTVKITIASGYLNFVEDYIKLISNFGTYSMDIVFASPQANGFHEGSGMSGYIPAMYVNLSRQFFCSARDKVRLFEYSRPSWSFHGKGLWIESASSNIVATLVGSSNYGYRSLGRDLEAQVLIVTNNEDLRSRLKQEHKRLFEHSSLVDGSTFLRPDHRIPLWIRMVAVYRFTEIHLGSFIARLKLLQTLVAVELCRYFNRLIGVIAMDESNKLVRVGYLSFWGARRNRFMKLEDVVPLSDTVSNTSDVIVKFHQYSRYFFFIL</sequence>
<comment type="similarity">
    <text evidence="3 11">Belongs to the CDP-alcohol phosphatidyltransferase class-II family.</text>
</comment>
<keyword evidence="11" id="KW-0067">ATP-binding</keyword>
<comment type="catalytic activity">
    <reaction evidence="10 11">
        <text>a CDP-1,2-diacyl-sn-glycerol + sn-glycerol 3-phosphate = a 1,2-diacyl-sn-glycero-3-phospho-(1'-sn-glycero-3'-phosphate) + CMP + H(+)</text>
        <dbReference type="Rhea" id="RHEA:12593"/>
        <dbReference type="ChEBI" id="CHEBI:15378"/>
        <dbReference type="ChEBI" id="CHEBI:57597"/>
        <dbReference type="ChEBI" id="CHEBI:58332"/>
        <dbReference type="ChEBI" id="CHEBI:60110"/>
        <dbReference type="ChEBI" id="CHEBI:60377"/>
        <dbReference type="EC" id="2.7.8.5"/>
    </reaction>
</comment>
<evidence type="ECO:0000256" key="1">
    <source>
        <dbReference type="ARBA" id="ARBA00003537"/>
    </source>
</evidence>
<dbReference type="GO" id="GO:0032049">
    <property type="term" value="P:cardiolipin biosynthetic process"/>
    <property type="evidence" value="ECO:0007669"/>
    <property type="project" value="InterPro"/>
</dbReference>
<organism evidence="15">
    <name type="scientific">Enterobius vermicularis</name>
    <name type="common">Human pinworm</name>
    <dbReference type="NCBI Taxonomy" id="51028"/>
    <lineage>
        <taxon>Eukaryota</taxon>
        <taxon>Metazoa</taxon>
        <taxon>Ecdysozoa</taxon>
        <taxon>Nematoda</taxon>
        <taxon>Chromadorea</taxon>
        <taxon>Rhabditida</taxon>
        <taxon>Spirurina</taxon>
        <taxon>Oxyuridomorpha</taxon>
        <taxon>Oxyuroidea</taxon>
        <taxon>Oxyuridae</taxon>
        <taxon>Enterobius</taxon>
    </lineage>
</organism>
<comment type="function">
    <text evidence="1 11">Functions in the biosynthesis of the anionic phospholipids phosphatidylglycerol and cardiolipin.</text>
</comment>
<dbReference type="CDD" id="cd09137">
    <property type="entry name" value="PLDc_PGS1_euk_2"/>
    <property type="match status" value="1"/>
</dbReference>
<keyword evidence="6" id="KW-0677">Repeat</keyword>
<accession>A0A0N4UVY8</accession>
<evidence type="ECO:0000313" key="15">
    <source>
        <dbReference type="WBParaSite" id="EVEC_0000163001-mRNA-1"/>
    </source>
</evidence>
<dbReference type="Proteomes" id="UP000274131">
    <property type="component" value="Unassembled WGS sequence"/>
</dbReference>
<keyword evidence="7 11" id="KW-0443">Lipid metabolism</keyword>
<dbReference type="SMART" id="SM00155">
    <property type="entry name" value="PLDc"/>
    <property type="match status" value="2"/>
</dbReference>
<dbReference type="EMBL" id="UXUI01007199">
    <property type="protein sequence ID" value="VDD86195.1"/>
    <property type="molecule type" value="Genomic_DNA"/>
</dbReference>
<feature type="domain" description="PLD phosphodiesterase" evidence="12">
    <location>
        <begin position="142"/>
        <end position="168"/>
    </location>
</feature>
<dbReference type="PANTHER" id="PTHR12586">
    <property type="entry name" value="CDP-DIACYLGLYCEROL--SERINE O-PHOSPHATIDYLTRANSFERASE"/>
    <property type="match status" value="1"/>
</dbReference>
<dbReference type="OrthoDB" id="10250191at2759"/>
<evidence type="ECO:0000256" key="4">
    <source>
        <dbReference type="ARBA" id="ARBA00022516"/>
    </source>
</evidence>
<comment type="pathway">
    <text evidence="2 11">Phospholipid metabolism; phosphatidylglycerol biosynthesis; phosphatidylglycerol from CDP-diacylglycerol: step 1/2.</text>
</comment>
<keyword evidence="4 11" id="KW-0444">Lipid biosynthesis</keyword>
<keyword evidence="9 11" id="KW-1208">Phospholipid metabolism</keyword>
<reference evidence="15" key="1">
    <citation type="submission" date="2017-02" db="UniProtKB">
        <authorList>
            <consortium name="WormBaseParasite"/>
        </authorList>
    </citation>
    <scope>IDENTIFICATION</scope>
</reference>
<dbReference type="PROSITE" id="PS50035">
    <property type="entry name" value="PLD"/>
    <property type="match status" value="1"/>
</dbReference>
<evidence type="ECO:0000256" key="2">
    <source>
        <dbReference type="ARBA" id="ARBA00005042"/>
    </source>
</evidence>
<dbReference type="GO" id="GO:0005524">
    <property type="term" value="F:ATP binding"/>
    <property type="evidence" value="ECO:0007669"/>
    <property type="project" value="UniProtKB-KW"/>
</dbReference>
<dbReference type="InterPro" id="IPR016270">
    <property type="entry name" value="PGS1"/>
</dbReference>
<dbReference type="InterPro" id="IPR001736">
    <property type="entry name" value="PLipase_D/transphosphatidylase"/>
</dbReference>
<dbReference type="Gene3D" id="3.30.870.10">
    <property type="entry name" value="Endonuclease Chain A"/>
    <property type="match status" value="2"/>
</dbReference>
<evidence type="ECO:0000256" key="9">
    <source>
        <dbReference type="ARBA" id="ARBA00023264"/>
    </source>
</evidence>
<evidence type="ECO:0000256" key="7">
    <source>
        <dbReference type="ARBA" id="ARBA00023098"/>
    </source>
</evidence>
<evidence type="ECO:0000259" key="12">
    <source>
        <dbReference type="PROSITE" id="PS50035"/>
    </source>
</evidence>
<name>A0A0N4UVY8_ENTVE</name>
<keyword evidence="5 11" id="KW-0808">Transferase</keyword>
<dbReference type="STRING" id="51028.A0A0N4UVY8"/>
<dbReference type="UniPathway" id="UPA00084">
    <property type="reaction ID" value="UER00503"/>
</dbReference>
<dbReference type="CDD" id="cd09135">
    <property type="entry name" value="PLDc_PGS1_euk_1"/>
    <property type="match status" value="1"/>
</dbReference>
<keyword evidence="11" id="KW-0547">Nucleotide-binding</keyword>
<evidence type="ECO:0000256" key="10">
    <source>
        <dbReference type="ARBA" id="ARBA00048586"/>
    </source>
</evidence>
<keyword evidence="11" id="KW-0496">Mitochondrion</keyword>
<evidence type="ECO:0000256" key="3">
    <source>
        <dbReference type="ARBA" id="ARBA00010682"/>
    </source>
</evidence>
<keyword evidence="8 11" id="KW-0594">Phospholipid biosynthesis</keyword>